<dbReference type="PROSITE" id="PS51257">
    <property type="entry name" value="PROKAR_LIPOPROTEIN"/>
    <property type="match status" value="1"/>
</dbReference>
<dbReference type="EMBL" id="QWET01000033">
    <property type="protein sequence ID" value="RIH62852.1"/>
    <property type="molecule type" value="Genomic_DNA"/>
</dbReference>
<dbReference type="OrthoDB" id="9802318at2"/>
<dbReference type="InterPro" id="IPR003961">
    <property type="entry name" value="FN3_dom"/>
</dbReference>
<dbReference type="Gene3D" id="3.90.1580.10">
    <property type="entry name" value="paralog of FGE (formylglycine-generating enzyme)"/>
    <property type="match status" value="1"/>
</dbReference>
<protein>
    <recommendedName>
        <fullName evidence="2">Fibronectin type-III domain-containing protein</fullName>
    </recommendedName>
</protein>
<dbReference type="PANTHER" id="PTHR43118">
    <property type="entry name" value="RHAMNOGALACTURONAN LYASE (EUROFUNG)"/>
    <property type="match status" value="1"/>
</dbReference>
<evidence type="ECO:0000259" key="2">
    <source>
        <dbReference type="PROSITE" id="PS50853"/>
    </source>
</evidence>
<dbReference type="Proteomes" id="UP000266441">
    <property type="component" value="Unassembled WGS sequence"/>
</dbReference>
<evidence type="ECO:0000313" key="3">
    <source>
        <dbReference type="EMBL" id="RIH62852.1"/>
    </source>
</evidence>
<dbReference type="InterPro" id="IPR042095">
    <property type="entry name" value="SUMF_sf"/>
</dbReference>
<dbReference type="SUPFAM" id="SSF69318">
    <property type="entry name" value="Integrin alpha N-terminal domain"/>
    <property type="match status" value="1"/>
</dbReference>
<dbReference type="InterPro" id="IPR028994">
    <property type="entry name" value="Integrin_alpha_N"/>
</dbReference>
<proteinExistence type="predicted"/>
<dbReference type="InterPro" id="IPR016187">
    <property type="entry name" value="CTDL_fold"/>
</dbReference>
<feature type="chain" id="PRO_5017255901" description="Fibronectin type-III domain-containing protein" evidence="1">
    <location>
        <begin position="23"/>
        <end position="812"/>
    </location>
</feature>
<keyword evidence="4" id="KW-1185">Reference proteome</keyword>
<evidence type="ECO:0000313" key="4">
    <source>
        <dbReference type="Proteomes" id="UP000266441"/>
    </source>
</evidence>
<dbReference type="AlphaFoldDB" id="A0A399CWD6"/>
<dbReference type="Pfam" id="PF21348">
    <property type="entry name" value="RGL11_C"/>
    <property type="match status" value="2"/>
</dbReference>
<feature type="domain" description="Fibronectin type-III" evidence="2">
    <location>
        <begin position="273"/>
        <end position="367"/>
    </location>
</feature>
<dbReference type="InterPro" id="IPR034641">
    <property type="entry name" value="RGL11"/>
</dbReference>
<keyword evidence="1" id="KW-0732">Signal</keyword>
<organism evidence="3 4">
    <name type="scientific">Mariniphaga sediminis</name>
    <dbReference type="NCBI Taxonomy" id="1628158"/>
    <lineage>
        <taxon>Bacteria</taxon>
        <taxon>Pseudomonadati</taxon>
        <taxon>Bacteroidota</taxon>
        <taxon>Bacteroidia</taxon>
        <taxon>Marinilabiliales</taxon>
        <taxon>Prolixibacteraceae</taxon>
        <taxon>Mariniphaga</taxon>
    </lineage>
</organism>
<dbReference type="Pfam" id="PF03781">
    <property type="entry name" value="FGE-sulfatase"/>
    <property type="match status" value="1"/>
</dbReference>
<dbReference type="InterPro" id="IPR049366">
    <property type="entry name" value="RGL11_C"/>
</dbReference>
<name>A0A399CWD6_9BACT</name>
<dbReference type="InterPro" id="IPR005532">
    <property type="entry name" value="SUMF_dom"/>
</dbReference>
<dbReference type="SUPFAM" id="SSF56436">
    <property type="entry name" value="C-type lectin-like"/>
    <property type="match status" value="1"/>
</dbReference>
<dbReference type="InterPro" id="IPR041624">
    <property type="entry name" value="RGI_lyase"/>
</dbReference>
<dbReference type="InterPro" id="IPR036116">
    <property type="entry name" value="FN3_sf"/>
</dbReference>
<comment type="caution">
    <text evidence="3">The sequence shown here is derived from an EMBL/GenBank/DDBJ whole genome shotgun (WGS) entry which is preliminary data.</text>
</comment>
<reference evidence="3 4" key="1">
    <citation type="journal article" date="2015" name="Int. J. Syst. Evol. Microbiol.">
        <title>Mariniphaga sediminis sp. nov., isolated from coastal sediment.</title>
        <authorList>
            <person name="Wang F.Q."/>
            <person name="Shen Q.Y."/>
            <person name="Chen G.J."/>
            <person name="Du Z.J."/>
        </authorList>
    </citation>
    <scope>NUCLEOTIDE SEQUENCE [LARGE SCALE GENOMIC DNA]</scope>
    <source>
        <strain evidence="3 4">SY21</strain>
    </source>
</reference>
<dbReference type="Gene3D" id="2.60.40.10">
    <property type="entry name" value="Immunoglobulins"/>
    <property type="match status" value="1"/>
</dbReference>
<accession>A0A399CWD6</accession>
<dbReference type="Pfam" id="PF18370">
    <property type="entry name" value="RGI_lyase"/>
    <property type="match status" value="1"/>
</dbReference>
<dbReference type="SUPFAM" id="SSF49265">
    <property type="entry name" value="Fibronectin type III"/>
    <property type="match status" value="1"/>
</dbReference>
<dbReference type="PROSITE" id="PS50853">
    <property type="entry name" value="FN3"/>
    <property type="match status" value="1"/>
</dbReference>
<evidence type="ECO:0000256" key="1">
    <source>
        <dbReference type="SAM" id="SignalP"/>
    </source>
</evidence>
<dbReference type="InterPro" id="IPR013783">
    <property type="entry name" value="Ig-like_fold"/>
</dbReference>
<feature type="signal peptide" evidence="1">
    <location>
        <begin position="1"/>
        <end position="22"/>
    </location>
</feature>
<dbReference type="PANTHER" id="PTHR43118:SF1">
    <property type="entry name" value="RHAMNOGALACTURONAN LYASE (EUROFUNG)"/>
    <property type="match status" value="1"/>
</dbReference>
<gene>
    <name evidence="3" type="ORF">D1164_22745</name>
</gene>
<dbReference type="RefSeq" id="WP_119352211.1">
    <property type="nucleotide sequence ID" value="NZ_QWET01000033.1"/>
</dbReference>
<sequence>MKSLMKLQFILALALTTFSCNKGLDSQQESSDSPVHQGFVFVEGGTFQSGDVETESFRPEVRVNDFEILDHPVTNAEYKKFTDATGFNVPLHWKDGQIPAGKEDYPVVLVNRFDVDEYLKWLSEKDGRVYRLPKTMEFEYASRGGLTGKLYPWGDEDPAGQANFDPSGDREFDKWQDYLQPAKSGSPNGYGLYQMAGNVWHLTVNLLDPATTLYKYRMTNIPTLEGSRMGGSWARSKEYLRCGNRSELSSGIRHPDVGFRPIREPEGENWQIKPRRLSAVNGEKGEVLLSWALLTGDTEDVRFNVYRADSRNHSGFRINSVPVTGSSTFSDKNIEKGKRYHYYIQEVDKNGKEGQRSNWMGITVGEELPSVVATFCPVTQGNGLAPVFGDLNGDGFLDCVIRLRNGNGEMSQDPGVPVQLEAFSSFGRSLWRKDVSHHEYCYGSANNVPFNVWDMDGDGKAEIITRYQEGDSVYVCILDGMTGNVKNKTPWPEMATDNQRSSTRIHLSIGYLDGVHPAVITQTGLYENEVFVAFDAHLQKMWQYNSFAETNGSGGHTIEVADVDGDGKQEVFDGTTCLNHDGTLRWSIYRQHPDKISIHDFLPERPGLEVYFVVESNAHAGVYMVDANSGEVIWKINREDDPRWTHAHVGWASDIWEGSPGIECMSNRAGHSDHNYVLFSATGEMITEPFPGYHPVEWDGSPARELLIGNGSRIAKFNGKEVVEIQGSQPNSIPGTGFKMVADLYGDFRDELVVQKTGENGMPCILVLSSTESIDKRYISPAENLDYRLWLSRNMGGGYSSVYYQELEGLSQ</sequence>